<dbReference type="EMBL" id="JAHRIP010056437">
    <property type="protein sequence ID" value="MEQ2301818.1"/>
    <property type="molecule type" value="Genomic_DNA"/>
</dbReference>
<reference evidence="1 2" key="1">
    <citation type="submission" date="2021-06" db="EMBL/GenBank/DDBJ databases">
        <authorList>
            <person name="Palmer J.M."/>
        </authorList>
    </citation>
    <scope>NUCLEOTIDE SEQUENCE [LARGE SCALE GENOMIC DNA]</scope>
    <source>
        <strain evidence="1 2">AS_MEX2019</strain>
        <tissue evidence="1">Muscle</tissue>
    </source>
</reference>
<evidence type="ECO:0000313" key="2">
    <source>
        <dbReference type="Proteomes" id="UP001469553"/>
    </source>
</evidence>
<comment type="caution">
    <text evidence="1">The sequence shown here is derived from an EMBL/GenBank/DDBJ whole genome shotgun (WGS) entry which is preliminary data.</text>
</comment>
<keyword evidence="2" id="KW-1185">Reference proteome</keyword>
<dbReference type="Proteomes" id="UP001469553">
    <property type="component" value="Unassembled WGS sequence"/>
</dbReference>
<name>A0ABV0Z8R7_9TELE</name>
<sequence>MPCDLIMEIIQLAMFEISWSQSSSQTTTHVLITHSGSRVKCCHDLLFVSTSSLDGKSKEKAQPSSNLLNLVCVPVSLTFAPLISNTSQLFSSPSTASSVFTP</sequence>
<accession>A0ABV0Z8R7</accession>
<proteinExistence type="predicted"/>
<organism evidence="1 2">
    <name type="scientific">Ameca splendens</name>
    <dbReference type="NCBI Taxonomy" id="208324"/>
    <lineage>
        <taxon>Eukaryota</taxon>
        <taxon>Metazoa</taxon>
        <taxon>Chordata</taxon>
        <taxon>Craniata</taxon>
        <taxon>Vertebrata</taxon>
        <taxon>Euteleostomi</taxon>
        <taxon>Actinopterygii</taxon>
        <taxon>Neopterygii</taxon>
        <taxon>Teleostei</taxon>
        <taxon>Neoteleostei</taxon>
        <taxon>Acanthomorphata</taxon>
        <taxon>Ovalentaria</taxon>
        <taxon>Atherinomorphae</taxon>
        <taxon>Cyprinodontiformes</taxon>
        <taxon>Goodeidae</taxon>
        <taxon>Ameca</taxon>
    </lineage>
</organism>
<gene>
    <name evidence="1" type="ORF">AMECASPLE_000265</name>
</gene>
<protein>
    <submittedName>
        <fullName evidence="1">Uncharacterized protein</fullName>
    </submittedName>
</protein>
<evidence type="ECO:0000313" key="1">
    <source>
        <dbReference type="EMBL" id="MEQ2301818.1"/>
    </source>
</evidence>